<sequence>MAGFVGAIVQITLKQPPNTIVQGRVQEVVPGQALHLEDVLFPQNGTRWPQWTVQNGIIADLNVLQTSQAPPAVQLPIRPAPSHPTPPQIPAQNSQHVDPAILSFHRTPAQQSSGAFDSSAATPTKSMPPIIAPKQQTPQLPTPSNQAHAGSSQGVDLRKVFEAAQAGEKGPKKRQRPAKQQRAVKPESTATEPLPVINTEVSRNGNDMNGAAKRGKGWRETPLLHSAEAEAGQSKRRRRQRQIDGEAQNGWATEDATDIQDMGEFDFEANHKLFNKEQVFEQLRKDDTTADEDRLVSHNKLPPRKNLLPTEMVLSPRLADGSDADTEVDFQTGRSSSRHSISKRQASRVNSGYLDRPHPLSASMSSERAASRASRSKPTPVLTGNMLRSNEPSPRSTVSRKSRAERHEAAQTHFILATSKALCPVLLPEALQTLEDETSQYGVSADAITELAARCIAEETLRLAENPGEVRRPSRTNTARATLSASTTLGDASQPVIVILAGNHSTGARALAATRHLVSRKYKIIIAEGIFETAAVQDQQFARQHQALKKCIRAGARIKRGSWRKAQGYIKGLPGPPVAIIDALFAGTTYDDLLAQTEDLNATALEDAHQIIDWANRSRAPVISITCPSGVNGYDGSAAIVDGEPLAVRPDKVLSLGAPVTGILEAMKGGEHWDVSVADIGINTALKPEDAVEFGAQWVAAVMLSTA</sequence>
<dbReference type="InterPro" id="IPR036652">
    <property type="entry name" value="YjeF_N_dom_sf"/>
</dbReference>
<dbReference type="SUPFAM" id="SSF64153">
    <property type="entry name" value="YjeF N-terminal domain-like"/>
    <property type="match status" value="1"/>
</dbReference>
<protein>
    <recommendedName>
        <fullName evidence="3">Enhancer of mRNA-decapping protein 3</fullName>
    </recommendedName>
</protein>
<dbReference type="GO" id="GO:0031087">
    <property type="term" value="P:deadenylation-independent decapping of nuclear-transcribed mRNA"/>
    <property type="evidence" value="ECO:0007669"/>
    <property type="project" value="TreeGrafter"/>
</dbReference>
<evidence type="ECO:0000259" key="7">
    <source>
        <dbReference type="PROSITE" id="PS51512"/>
    </source>
</evidence>
<dbReference type="GO" id="GO:0003729">
    <property type="term" value="F:mRNA binding"/>
    <property type="evidence" value="ECO:0007669"/>
    <property type="project" value="TreeGrafter"/>
</dbReference>
<evidence type="ECO:0000256" key="2">
    <source>
        <dbReference type="ARBA" id="ARBA00006610"/>
    </source>
</evidence>
<evidence type="ECO:0000313" key="9">
    <source>
        <dbReference type="Proteomes" id="UP000503462"/>
    </source>
</evidence>
<evidence type="ECO:0000256" key="4">
    <source>
        <dbReference type="ARBA" id="ARBA00022490"/>
    </source>
</evidence>
<feature type="compositionally biased region" description="Polar residues" evidence="5">
    <location>
        <begin position="108"/>
        <end position="125"/>
    </location>
</feature>
<name>A0A6H0XIU6_9PEZI</name>
<gene>
    <name evidence="8" type="ORF">AMS68_000164</name>
</gene>
<feature type="region of interest" description="Disordered" evidence="5">
    <location>
        <begin position="73"/>
        <end position="93"/>
    </location>
</feature>
<feature type="compositionally biased region" description="Polar residues" evidence="5">
    <location>
        <begin position="386"/>
        <end position="397"/>
    </location>
</feature>
<dbReference type="Pfam" id="PF03853">
    <property type="entry name" value="YjeF_N"/>
    <property type="match status" value="1"/>
</dbReference>
<dbReference type="AlphaFoldDB" id="A0A6H0XIU6"/>
<feature type="compositionally biased region" description="Basic residues" evidence="5">
    <location>
        <begin position="336"/>
        <end position="346"/>
    </location>
</feature>
<proteinExistence type="inferred from homology"/>
<dbReference type="OrthoDB" id="10030313at2759"/>
<dbReference type="PANTHER" id="PTHR13612:SF0">
    <property type="entry name" value="ENHANCER OF MRNA-DECAPPING PROTEIN 3"/>
    <property type="match status" value="1"/>
</dbReference>
<dbReference type="InterPro" id="IPR025762">
    <property type="entry name" value="DFDF"/>
</dbReference>
<dbReference type="Gene3D" id="3.40.50.10260">
    <property type="entry name" value="YjeF N-terminal domain"/>
    <property type="match status" value="1"/>
</dbReference>
<evidence type="ECO:0000259" key="6">
    <source>
        <dbReference type="PROSITE" id="PS51385"/>
    </source>
</evidence>
<feature type="domain" description="YjeF N-terminal" evidence="6">
    <location>
        <begin position="431"/>
        <end position="688"/>
    </location>
</feature>
<dbReference type="SMART" id="SM01199">
    <property type="entry name" value="FDF"/>
    <property type="match status" value="1"/>
</dbReference>
<feature type="region of interest" description="Disordered" evidence="5">
    <location>
        <begin position="108"/>
        <end position="255"/>
    </location>
</feature>
<dbReference type="PROSITE" id="PS51512">
    <property type="entry name" value="DFDF"/>
    <property type="match status" value="1"/>
</dbReference>
<dbReference type="GO" id="GO:0033962">
    <property type="term" value="P:P-body assembly"/>
    <property type="evidence" value="ECO:0007669"/>
    <property type="project" value="TreeGrafter"/>
</dbReference>
<feature type="region of interest" description="Disordered" evidence="5">
    <location>
        <begin position="318"/>
        <end position="406"/>
    </location>
</feature>
<dbReference type="PROSITE" id="PS51385">
    <property type="entry name" value="YJEF_N"/>
    <property type="match status" value="1"/>
</dbReference>
<comment type="subcellular location">
    <subcellularLocation>
        <location evidence="1">Cytoplasm</location>
        <location evidence="1">P-body</location>
    </subcellularLocation>
</comment>
<evidence type="ECO:0000256" key="5">
    <source>
        <dbReference type="SAM" id="MobiDB-lite"/>
    </source>
</evidence>
<dbReference type="InterPro" id="IPR019050">
    <property type="entry name" value="FDF_dom"/>
</dbReference>
<evidence type="ECO:0000256" key="1">
    <source>
        <dbReference type="ARBA" id="ARBA00004201"/>
    </source>
</evidence>
<dbReference type="Pfam" id="PF09532">
    <property type="entry name" value="FDF"/>
    <property type="match status" value="1"/>
</dbReference>
<keyword evidence="4" id="KW-0963">Cytoplasm</keyword>
<keyword evidence="9" id="KW-1185">Reference proteome</keyword>
<dbReference type="InterPro" id="IPR004443">
    <property type="entry name" value="YjeF_N_dom"/>
</dbReference>
<feature type="compositionally biased region" description="Polar residues" evidence="5">
    <location>
        <begin position="134"/>
        <end position="154"/>
    </location>
</feature>
<accession>A0A6H0XIU6</accession>
<reference evidence="8 9" key="1">
    <citation type="journal article" date="2016" name="Sci. Rep.">
        <title>Peltaster fructicola genome reveals evolution from an invasive phytopathogen to an ectophytic parasite.</title>
        <authorList>
            <person name="Xu C."/>
            <person name="Chen H."/>
            <person name="Gleason M.L."/>
            <person name="Xu J.R."/>
            <person name="Liu H."/>
            <person name="Zhang R."/>
            <person name="Sun G."/>
        </authorList>
    </citation>
    <scope>NUCLEOTIDE SEQUENCE [LARGE SCALE GENOMIC DNA]</scope>
    <source>
        <strain evidence="8 9">LNHT1506</strain>
    </source>
</reference>
<evidence type="ECO:0000313" key="8">
    <source>
        <dbReference type="EMBL" id="QIW94646.1"/>
    </source>
</evidence>
<feature type="compositionally biased region" description="Low complexity" evidence="5">
    <location>
        <begin position="361"/>
        <end position="373"/>
    </location>
</feature>
<organism evidence="8 9">
    <name type="scientific">Peltaster fructicola</name>
    <dbReference type="NCBI Taxonomy" id="286661"/>
    <lineage>
        <taxon>Eukaryota</taxon>
        <taxon>Fungi</taxon>
        <taxon>Dikarya</taxon>
        <taxon>Ascomycota</taxon>
        <taxon>Pezizomycotina</taxon>
        <taxon>Dothideomycetes</taxon>
        <taxon>Dothideomycetes incertae sedis</taxon>
        <taxon>Peltaster</taxon>
    </lineage>
</organism>
<dbReference type="Proteomes" id="UP000503462">
    <property type="component" value="Chromosome 1"/>
</dbReference>
<comment type="similarity">
    <text evidence="2">Belongs to the EDC3 family.</text>
</comment>
<dbReference type="GO" id="GO:0000932">
    <property type="term" value="C:P-body"/>
    <property type="evidence" value="ECO:0007669"/>
    <property type="project" value="UniProtKB-SubCell"/>
</dbReference>
<evidence type="ECO:0000256" key="3">
    <source>
        <dbReference type="ARBA" id="ARBA00015797"/>
    </source>
</evidence>
<feature type="compositionally biased region" description="Pro residues" evidence="5">
    <location>
        <begin position="78"/>
        <end position="89"/>
    </location>
</feature>
<dbReference type="PANTHER" id="PTHR13612">
    <property type="entry name" value="ENHANCER OF MRNA-DECAPPING PROTEIN 3"/>
    <property type="match status" value="1"/>
</dbReference>
<feature type="domain" description="DFDF" evidence="7">
    <location>
        <begin position="253"/>
        <end position="289"/>
    </location>
</feature>
<dbReference type="EMBL" id="CP051139">
    <property type="protein sequence ID" value="QIW94646.1"/>
    <property type="molecule type" value="Genomic_DNA"/>
</dbReference>